<dbReference type="Pfam" id="PF02470">
    <property type="entry name" value="MlaD"/>
    <property type="match status" value="1"/>
</dbReference>
<accession>A0A1X0DG19</accession>
<dbReference type="PANTHER" id="PTHR33371">
    <property type="entry name" value="INTERMEMBRANE PHOSPHOLIPID TRANSPORT SYSTEM BINDING PROTEIN MLAD-RELATED"/>
    <property type="match status" value="1"/>
</dbReference>
<name>A0A1X0DG19_9MYCO</name>
<dbReference type="STRING" id="444597.BST26_08545"/>
<dbReference type="Pfam" id="PF11887">
    <property type="entry name" value="Mce4_CUP1"/>
    <property type="match status" value="1"/>
</dbReference>
<dbReference type="OrthoDB" id="4571090at2"/>
<organism evidence="2 3">
    <name type="scientific">Mycolicibacterium insubricum</name>
    <dbReference type="NCBI Taxonomy" id="444597"/>
    <lineage>
        <taxon>Bacteria</taxon>
        <taxon>Bacillati</taxon>
        <taxon>Actinomycetota</taxon>
        <taxon>Actinomycetes</taxon>
        <taxon>Mycobacteriales</taxon>
        <taxon>Mycobacteriaceae</taxon>
        <taxon>Mycolicibacterium</taxon>
    </lineage>
</organism>
<comment type="caution">
    <text evidence="2">The sequence shown here is derived from an EMBL/GenBank/DDBJ whole genome shotgun (WGS) entry which is preliminary data.</text>
</comment>
<evidence type="ECO:0000256" key="1">
    <source>
        <dbReference type="SAM" id="MobiDB-lite"/>
    </source>
</evidence>
<sequence>MRARRRGTSGPVLALRGLCATIAAALIAALLVGRASGRLDPVDDVFVDVPVAAGLISTDAPIRYHGVNVGRIAEITSGTKLSTVRLAIDKTAIGLIPSSVVVRVVPRTFFGDIYLQLADGRHRDVETTLRAGAVITIDDSEDATSMYDVFRKIVALFAQIKPEKMQTALTALSQGLAHRGKDIGTTIDNLSEAADGLTPAAMQFLDATPQFRDVMDALHTATPDIIRTLSNVTDVSNRMVGDPNFGQALDALADLGSVLAPFLADHREQLITIIDGAGAILATTAARQQGLVDTLTEAKTFADAGSRTFSTGKFSITAVATFAGPMPYSATDCPVYGGSRGAQCAASTPIDPDSGAPTRYGTLSPVEPSTPAANMPRPQQLIDPDGQPVAAPSGANPRPVVPPTPAPQPHYPAEVAPSSAIVGGEPETRALTLLQNTVLGTHEDSERPNIATVVMLGPLVRGTKVRVA</sequence>
<dbReference type="EMBL" id="MVHS01000014">
    <property type="protein sequence ID" value="ORA71343.1"/>
    <property type="molecule type" value="Genomic_DNA"/>
</dbReference>
<feature type="compositionally biased region" description="Pro residues" evidence="1">
    <location>
        <begin position="399"/>
        <end position="410"/>
    </location>
</feature>
<proteinExistence type="predicted"/>
<keyword evidence="3" id="KW-1185">Reference proteome</keyword>
<dbReference type="GO" id="GO:0051701">
    <property type="term" value="P:biological process involved in interaction with host"/>
    <property type="evidence" value="ECO:0007669"/>
    <property type="project" value="TreeGrafter"/>
</dbReference>
<gene>
    <name evidence="2" type="ORF">BST26_08545</name>
</gene>
<dbReference type="AlphaFoldDB" id="A0A1X0DG19"/>
<feature type="region of interest" description="Disordered" evidence="1">
    <location>
        <begin position="347"/>
        <end position="416"/>
    </location>
</feature>
<dbReference type="GO" id="GO:0005576">
    <property type="term" value="C:extracellular region"/>
    <property type="evidence" value="ECO:0007669"/>
    <property type="project" value="TreeGrafter"/>
</dbReference>
<dbReference type="InterPro" id="IPR024516">
    <property type="entry name" value="Mce_C"/>
</dbReference>
<dbReference type="InterPro" id="IPR003399">
    <property type="entry name" value="Mce/MlaD"/>
</dbReference>
<evidence type="ECO:0000313" key="2">
    <source>
        <dbReference type="EMBL" id="ORA71343.1"/>
    </source>
</evidence>
<dbReference type="PANTHER" id="PTHR33371:SF19">
    <property type="entry name" value="MCE-FAMILY PROTEIN MCE4A"/>
    <property type="match status" value="1"/>
</dbReference>
<dbReference type="RefSeq" id="WP_083030338.1">
    <property type="nucleotide sequence ID" value="NZ_AP022618.1"/>
</dbReference>
<reference evidence="2 3" key="1">
    <citation type="submission" date="2016-12" db="EMBL/GenBank/DDBJ databases">
        <title>The new phylogeny of genus Mycobacterium.</title>
        <authorList>
            <person name="Tortoli E."/>
            <person name="Trovato A."/>
            <person name="Cirillo D.M."/>
        </authorList>
    </citation>
    <scope>NUCLEOTIDE SEQUENCE [LARGE SCALE GENOMIC DNA]</scope>
    <source>
        <strain evidence="2 3">DSM 45130</strain>
    </source>
</reference>
<protein>
    <submittedName>
        <fullName evidence="2">Uncharacterized protein</fullName>
    </submittedName>
</protein>
<dbReference type="InterPro" id="IPR052336">
    <property type="entry name" value="MlaD_Phospholipid_Transporter"/>
</dbReference>
<dbReference type="Proteomes" id="UP000192801">
    <property type="component" value="Unassembled WGS sequence"/>
</dbReference>
<evidence type="ECO:0000313" key="3">
    <source>
        <dbReference type="Proteomes" id="UP000192801"/>
    </source>
</evidence>